<keyword evidence="3 5" id="KW-0371">Homeobox</keyword>
<organism evidence="9 10">
    <name type="scientific">Alosa alosa</name>
    <name type="common">allis shad</name>
    <dbReference type="NCBI Taxonomy" id="278164"/>
    <lineage>
        <taxon>Eukaryota</taxon>
        <taxon>Metazoa</taxon>
        <taxon>Chordata</taxon>
        <taxon>Craniata</taxon>
        <taxon>Vertebrata</taxon>
        <taxon>Euteleostomi</taxon>
        <taxon>Actinopterygii</taxon>
        <taxon>Neopterygii</taxon>
        <taxon>Teleostei</taxon>
        <taxon>Clupei</taxon>
        <taxon>Clupeiformes</taxon>
        <taxon>Clupeoidei</taxon>
        <taxon>Clupeidae</taxon>
        <taxon>Alosa</taxon>
    </lineage>
</organism>
<reference evidence="9" key="1">
    <citation type="submission" date="2020-10" db="EMBL/GenBank/DDBJ databases">
        <title>Chromosome-scale genome assembly of the Allis shad, Alosa alosa.</title>
        <authorList>
            <person name="Margot Z."/>
            <person name="Christophe K."/>
            <person name="Cabau C."/>
            <person name="Louis A."/>
            <person name="Berthelot C."/>
            <person name="Parey E."/>
            <person name="Roest Crollius H."/>
            <person name="Montfort J."/>
            <person name="Robinson-Rechavi M."/>
            <person name="Bucao C."/>
            <person name="Bouchez O."/>
            <person name="Gislard M."/>
            <person name="Lluch J."/>
            <person name="Milhes M."/>
            <person name="Lampietro C."/>
            <person name="Lopez Roques C."/>
            <person name="Donnadieu C."/>
            <person name="Braasch I."/>
            <person name="Desvignes T."/>
            <person name="Postlethwait J."/>
            <person name="Bobe J."/>
            <person name="Guiguen Y."/>
        </authorList>
    </citation>
    <scope>NUCLEOTIDE SEQUENCE</scope>
    <source>
        <strain evidence="9">M-15738</strain>
        <tissue evidence="9">Blood</tissue>
    </source>
</reference>
<dbReference type="InterPro" id="IPR001356">
    <property type="entry name" value="HD"/>
</dbReference>
<dbReference type="Pfam" id="PF00046">
    <property type="entry name" value="Homeodomain"/>
    <property type="match status" value="1"/>
</dbReference>
<proteinExistence type="predicted"/>
<evidence type="ECO:0000313" key="9">
    <source>
        <dbReference type="EMBL" id="KAG5268017.1"/>
    </source>
</evidence>
<dbReference type="SUPFAM" id="SSF46689">
    <property type="entry name" value="Homeodomain-like"/>
    <property type="match status" value="1"/>
</dbReference>
<dbReference type="PROSITE" id="PS50071">
    <property type="entry name" value="HOMEOBOX_2"/>
    <property type="match status" value="1"/>
</dbReference>
<dbReference type="EMBL" id="JADWDJ010000016">
    <property type="protein sequence ID" value="KAG5268017.1"/>
    <property type="molecule type" value="Genomic_DNA"/>
</dbReference>
<feature type="compositionally biased region" description="Basic and acidic residues" evidence="7">
    <location>
        <begin position="212"/>
        <end position="222"/>
    </location>
</feature>
<dbReference type="PANTHER" id="PTHR14043">
    <property type="entry name" value="CCAAT DISPLACEMENT PROTEIN-RELATED"/>
    <property type="match status" value="1"/>
</dbReference>
<feature type="region of interest" description="Disordered" evidence="7">
    <location>
        <begin position="205"/>
        <end position="229"/>
    </location>
</feature>
<sequence length="320" mass="35548">MVAMYAPELDTYSITKKVRSVRLVRRSVSTCWRCLPWSKLEPEGARTVRDAAIHRISLFNVDKGSRTARRLKAYLKRRHSCVSERPVLDGILRGPDRAVAVTVATPGGGVLLKRPRVVLGAAEKEALKRAYQERPYPSPKTIEQLANQLNLKISTVINWFHNYRSRIRRELFIEEIQADSGGRAKPGEVVVCDGTKENRCAGTVLDQSGRPLSEEEGHEHTHTHSGRSLEFFSFSETTAPSAARLPSDSSLRKMKAANLNNIIHRLEKEKAAGHEDSLDHTHTHTHTHTHLTPKALQPCSHSSGKPKLRSSGSSAPGVCP</sequence>
<keyword evidence="2 5" id="KW-0238">DNA-binding</keyword>
<evidence type="ECO:0000256" key="7">
    <source>
        <dbReference type="SAM" id="MobiDB-lite"/>
    </source>
</evidence>
<dbReference type="GO" id="GO:0005634">
    <property type="term" value="C:nucleus"/>
    <property type="evidence" value="ECO:0007669"/>
    <property type="project" value="UniProtKB-SubCell"/>
</dbReference>
<feature type="DNA-binding region" description="Homeobox" evidence="5">
    <location>
        <begin position="112"/>
        <end position="171"/>
    </location>
</feature>
<gene>
    <name evidence="9" type="ORF">AALO_G00207320</name>
</gene>
<keyword evidence="4 5" id="KW-0539">Nucleus</keyword>
<dbReference type="GO" id="GO:0000977">
    <property type="term" value="F:RNA polymerase II transcription regulatory region sequence-specific DNA binding"/>
    <property type="evidence" value="ECO:0007669"/>
    <property type="project" value="TreeGrafter"/>
</dbReference>
<evidence type="ECO:0000256" key="6">
    <source>
        <dbReference type="RuleBase" id="RU000682"/>
    </source>
</evidence>
<dbReference type="InterPro" id="IPR009057">
    <property type="entry name" value="Homeodomain-like_sf"/>
</dbReference>
<dbReference type="PROSITE" id="PS00027">
    <property type="entry name" value="HOMEOBOX_1"/>
    <property type="match status" value="1"/>
</dbReference>
<keyword evidence="1" id="KW-0175">Coiled coil</keyword>
<dbReference type="Gene3D" id="1.10.10.60">
    <property type="entry name" value="Homeodomain-like"/>
    <property type="match status" value="1"/>
</dbReference>
<comment type="caution">
    <text evidence="9">The sequence shown here is derived from an EMBL/GenBank/DDBJ whole genome shotgun (WGS) entry which is preliminary data.</text>
</comment>
<dbReference type="CDD" id="cd00086">
    <property type="entry name" value="homeodomain"/>
    <property type="match status" value="1"/>
</dbReference>
<evidence type="ECO:0000259" key="8">
    <source>
        <dbReference type="PROSITE" id="PS50071"/>
    </source>
</evidence>
<dbReference type="SMART" id="SM00389">
    <property type="entry name" value="HOX"/>
    <property type="match status" value="1"/>
</dbReference>
<evidence type="ECO:0000256" key="3">
    <source>
        <dbReference type="ARBA" id="ARBA00023155"/>
    </source>
</evidence>
<accession>A0AAV6G3E8</accession>
<keyword evidence="10" id="KW-1185">Reference proteome</keyword>
<dbReference type="InterPro" id="IPR017970">
    <property type="entry name" value="Homeobox_CS"/>
</dbReference>
<dbReference type="AlphaFoldDB" id="A0AAV6G3E8"/>
<evidence type="ECO:0000256" key="1">
    <source>
        <dbReference type="ARBA" id="ARBA00023054"/>
    </source>
</evidence>
<dbReference type="Proteomes" id="UP000823561">
    <property type="component" value="Chromosome 16"/>
</dbReference>
<feature type="region of interest" description="Disordered" evidence="7">
    <location>
        <begin position="272"/>
        <end position="320"/>
    </location>
</feature>
<comment type="subcellular location">
    <subcellularLocation>
        <location evidence="5 6">Nucleus</location>
    </subcellularLocation>
</comment>
<dbReference type="PANTHER" id="PTHR14043:SF4">
    <property type="entry name" value="HOMEOBOX PROTEIN CUT-LIKE 1"/>
    <property type="match status" value="1"/>
</dbReference>
<feature type="compositionally biased region" description="Basic and acidic residues" evidence="7">
    <location>
        <begin position="272"/>
        <end position="282"/>
    </location>
</feature>
<evidence type="ECO:0000313" key="10">
    <source>
        <dbReference type="Proteomes" id="UP000823561"/>
    </source>
</evidence>
<feature type="domain" description="Homeobox" evidence="8">
    <location>
        <begin position="110"/>
        <end position="170"/>
    </location>
</feature>
<evidence type="ECO:0000256" key="4">
    <source>
        <dbReference type="ARBA" id="ARBA00023242"/>
    </source>
</evidence>
<dbReference type="GO" id="GO:0000981">
    <property type="term" value="F:DNA-binding transcription factor activity, RNA polymerase II-specific"/>
    <property type="evidence" value="ECO:0007669"/>
    <property type="project" value="InterPro"/>
</dbReference>
<name>A0AAV6G3E8_9TELE</name>
<protein>
    <recommendedName>
        <fullName evidence="8">Homeobox domain-containing protein</fullName>
    </recommendedName>
</protein>
<evidence type="ECO:0000256" key="2">
    <source>
        <dbReference type="ARBA" id="ARBA00023125"/>
    </source>
</evidence>
<evidence type="ECO:0000256" key="5">
    <source>
        <dbReference type="PROSITE-ProRule" id="PRU00108"/>
    </source>
</evidence>